<keyword evidence="3" id="KW-0732">Signal</keyword>
<sequence length="394" mass="42647">MPSRLPVPLRLTLATLALMTAPALSAAPAPRSLPAAKVQVGAPLELVHAFYGHMPVGVAVNSQGRIFISYPRWEDPVPFSIAELKDGREVPYPSGVMNSQTVPLNVDRFVGVQGLVVDARDRLWVLDTGTVNLGPILGQQAPKLVGIDTRTNRVVRTIRFPANVVLPSTYLNDLRIDLGQGQDGVAYITDSGAKSGGGIIVVDLASGQSVRRLTGDRSVKATPQFVPFTDGAALFQRPKGGPAKYVALNSDGIAISPDGATLYYTPLASRRLYAVPTVALRDRSVTDAQLSAQVKDLGEKGVSDGLGEDTLGRIYTTNFEQNAIFRRAPDGTFDTVVRDPRLIWPDTLALHGGYLYILSDQLNRQGGYHWGRDQRVKPYALYRVRVQASPVLLK</sequence>
<gene>
    <name evidence="4" type="ORF">ABOD76_12445</name>
</gene>
<dbReference type="AlphaFoldDB" id="A0AAU7UGK7"/>
<dbReference type="InterPro" id="IPR011042">
    <property type="entry name" value="6-blade_b-propeller_TolB-like"/>
</dbReference>
<dbReference type="Gene3D" id="2.120.10.30">
    <property type="entry name" value="TolB, C-terminal domain"/>
    <property type="match status" value="1"/>
</dbReference>
<dbReference type="InterPro" id="IPR017996">
    <property type="entry name" value="MRJP/yellow-related"/>
</dbReference>
<evidence type="ECO:0000256" key="1">
    <source>
        <dbReference type="ARBA" id="ARBA00004613"/>
    </source>
</evidence>
<comment type="subcellular location">
    <subcellularLocation>
        <location evidence="1">Secreted</location>
    </subcellularLocation>
</comment>
<dbReference type="KEGG" id="dsc:ABOD76_12445"/>
<dbReference type="SUPFAM" id="SSF63829">
    <property type="entry name" value="Calcium-dependent phosphotriesterase"/>
    <property type="match status" value="1"/>
</dbReference>
<accession>A0AAU7UGK7</accession>
<dbReference type="Pfam" id="PF03022">
    <property type="entry name" value="MRJP"/>
    <property type="match status" value="1"/>
</dbReference>
<dbReference type="PANTHER" id="PTHR10009">
    <property type="entry name" value="PROTEIN YELLOW-RELATED"/>
    <property type="match status" value="1"/>
</dbReference>
<keyword evidence="2" id="KW-0964">Secreted</keyword>
<name>A0AAU7UGK7_9DEIO</name>
<reference evidence="4" key="1">
    <citation type="submission" date="2024-06" db="EMBL/GenBank/DDBJ databases">
        <title>Draft Genome Sequence of Deinococcus sonorensis Type Strain KR-87, a Biofilm Producing Representative of the Genus Deinococcus.</title>
        <authorList>
            <person name="Boren L.S."/>
            <person name="Grosso R.A."/>
            <person name="Hugenberg-Cox A.N."/>
            <person name="Hill J.T.E."/>
            <person name="Albert C.M."/>
            <person name="Tuohy J.M."/>
        </authorList>
    </citation>
    <scope>NUCLEOTIDE SEQUENCE</scope>
    <source>
        <strain evidence="4">KR-87</strain>
    </source>
</reference>
<evidence type="ECO:0000256" key="2">
    <source>
        <dbReference type="ARBA" id="ARBA00022525"/>
    </source>
</evidence>
<feature type="chain" id="PRO_5043952723" evidence="3">
    <location>
        <begin position="27"/>
        <end position="394"/>
    </location>
</feature>
<evidence type="ECO:0000313" key="4">
    <source>
        <dbReference type="EMBL" id="XBV87074.1"/>
    </source>
</evidence>
<dbReference type="RefSeq" id="WP_350245184.1">
    <property type="nucleotide sequence ID" value="NZ_CP158299.1"/>
</dbReference>
<dbReference type="EMBL" id="CP158299">
    <property type="protein sequence ID" value="XBV87074.1"/>
    <property type="molecule type" value="Genomic_DNA"/>
</dbReference>
<dbReference type="GO" id="GO:0005576">
    <property type="term" value="C:extracellular region"/>
    <property type="evidence" value="ECO:0007669"/>
    <property type="project" value="UniProtKB-SubCell"/>
</dbReference>
<dbReference type="PANTHER" id="PTHR10009:SF18">
    <property type="entry name" value="PROTEIN YELLOW-LIKE PROTEIN"/>
    <property type="match status" value="1"/>
</dbReference>
<organism evidence="4">
    <name type="scientific">Deinococcus sonorensis KR-87</name>
    <dbReference type="NCBI Taxonomy" id="694439"/>
    <lineage>
        <taxon>Bacteria</taxon>
        <taxon>Thermotogati</taxon>
        <taxon>Deinococcota</taxon>
        <taxon>Deinococci</taxon>
        <taxon>Deinococcales</taxon>
        <taxon>Deinococcaceae</taxon>
        <taxon>Deinococcus</taxon>
    </lineage>
</organism>
<protein>
    <submittedName>
        <fullName evidence="4">L-dopachrome tautomerase-related protein</fullName>
    </submittedName>
</protein>
<feature type="signal peptide" evidence="3">
    <location>
        <begin position="1"/>
        <end position="26"/>
    </location>
</feature>
<proteinExistence type="predicted"/>
<evidence type="ECO:0000256" key="3">
    <source>
        <dbReference type="SAM" id="SignalP"/>
    </source>
</evidence>